<evidence type="ECO:0000313" key="2">
    <source>
        <dbReference type="Proteomes" id="UP000236594"/>
    </source>
</evidence>
<dbReference type="Proteomes" id="UP000236594">
    <property type="component" value="Unassembled WGS sequence"/>
</dbReference>
<reference evidence="1 2" key="1">
    <citation type="submission" date="2018-04" db="EMBL/GenBank/DDBJ databases">
        <title>Draft Genome Sequence of Phosphate-Solubilizing Chryseobacterium sp. ISE14 that is a Biocontrol and Plant Growth-Promoting Rhizobacterium Isolated from Cucumber.</title>
        <authorList>
            <person name="Jeong J.-J."/>
            <person name="Sang M.K."/>
            <person name="Choi I.-G."/>
            <person name="Kim K.D."/>
        </authorList>
    </citation>
    <scope>NUCLEOTIDE SEQUENCE [LARGE SCALE GENOMIC DNA]</scope>
    <source>
        <strain evidence="1 2">ISE14</strain>
    </source>
</reference>
<organism evidence="1 2">
    <name type="scientific">Chryseobacterium phosphatilyticum</name>
    <dbReference type="NCBI Taxonomy" id="475075"/>
    <lineage>
        <taxon>Bacteria</taxon>
        <taxon>Pseudomonadati</taxon>
        <taxon>Bacteroidota</taxon>
        <taxon>Flavobacteriia</taxon>
        <taxon>Flavobacteriales</taxon>
        <taxon>Weeksellaceae</taxon>
        <taxon>Chryseobacterium group</taxon>
        <taxon>Chryseobacterium</taxon>
    </lineage>
</organism>
<name>A0A316WMN3_9FLAO</name>
<proteinExistence type="predicted"/>
<evidence type="ECO:0000313" key="1">
    <source>
        <dbReference type="EMBL" id="PWN62389.1"/>
    </source>
</evidence>
<dbReference type="EMBL" id="PPED02000009">
    <property type="protein sequence ID" value="PWN62389.1"/>
    <property type="molecule type" value="Genomic_DNA"/>
</dbReference>
<accession>A0A316WMN3</accession>
<sequence>MKEKLIKIQLIAEKHFSNLGMFKVSVQFIKNHLAIDIVQESFNSFSTQRIDWFRDETEHLITYVKGNCTTYIETKDKSIIRISYLIST</sequence>
<keyword evidence="2" id="KW-1185">Reference proteome</keyword>
<comment type="caution">
    <text evidence="1">The sequence shown here is derived from an EMBL/GenBank/DDBJ whole genome shotgun (WGS) entry which is preliminary data.</text>
</comment>
<protein>
    <submittedName>
        <fullName evidence="1">Uncharacterized protein</fullName>
    </submittedName>
</protein>
<gene>
    <name evidence="1" type="ORF">C1631_022760</name>
</gene>
<dbReference type="AlphaFoldDB" id="A0A316WMN3"/>